<dbReference type="PROSITE" id="PS50928">
    <property type="entry name" value="ABC_TM1"/>
    <property type="match status" value="1"/>
</dbReference>
<reference evidence="12" key="1">
    <citation type="journal article" date="2014" name="Int. J. Syst. Evol. Microbiol.">
        <title>Complete genome sequence of Corynebacterium casei LMG S-19264T (=DSM 44701T), isolated from a smear-ripened cheese.</title>
        <authorList>
            <consortium name="US DOE Joint Genome Institute (JGI-PGF)"/>
            <person name="Walter F."/>
            <person name="Albersmeier A."/>
            <person name="Kalinowski J."/>
            <person name="Ruckert C."/>
        </authorList>
    </citation>
    <scope>NUCLEOTIDE SEQUENCE</scope>
    <source>
        <strain evidence="12">CGMCC 1.15725</strain>
    </source>
</reference>
<evidence type="ECO:0000313" key="12">
    <source>
        <dbReference type="EMBL" id="GGF33171.1"/>
    </source>
</evidence>
<dbReference type="InterPro" id="IPR035906">
    <property type="entry name" value="MetI-like_sf"/>
</dbReference>
<comment type="caution">
    <text evidence="12">The sequence shown here is derived from an EMBL/GenBank/DDBJ whole genome shotgun (WGS) entry which is preliminary data.</text>
</comment>
<dbReference type="GO" id="GO:0005886">
    <property type="term" value="C:plasma membrane"/>
    <property type="evidence" value="ECO:0007669"/>
    <property type="project" value="UniProtKB-SubCell"/>
</dbReference>
<dbReference type="GO" id="GO:0005315">
    <property type="term" value="F:phosphate transmembrane transporter activity"/>
    <property type="evidence" value="ECO:0007669"/>
    <property type="project" value="InterPro"/>
</dbReference>
<accession>A0A8J2YXP9</accession>
<evidence type="ECO:0000256" key="1">
    <source>
        <dbReference type="ARBA" id="ARBA00004651"/>
    </source>
</evidence>
<protein>
    <recommendedName>
        <fullName evidence="3 10">Phosphate transport system permease protein PstA</fullName>
    </recommendedName>
</protein>
<keyword evidence="7 10" id="KW-0812">Transmembrane</keyword>
<evidence type="ECO:0000259" key="11">
    <source>
        <dbReference type="PROSITE" id="PS50928"/>
    </source>
</evidence>
<evidence type="ECO:0000256" key="3">
    <source>
        <dbReference type="ARBA" id="ARBA00016864"/>
    </source>
</evidence>
<dbReference type="NCBIfam" id="TIGR00974">
    <property type="entry name" value="3a0107s02c"/>
    <property type="match status" value="1"/>
</dbReference>
<feature type="transmembrane region" description="Helical" evidence="10">
    <location>
        <begin position="201"/>
        <end position="220"/>
    </location>
</feature>
<keyword evidence="9 10" id="KW-0472">Membrane</keyword>
<keyword evidence="6" id="KW-0592">Phosphate transport</keyword>
<gene>
    <name evidence="12" type="primary">pstA</name>
    <name evidence="12" type="ORF">GCM10011611_44220</name>
</gene>
<evidence type="ECO:0000313" key="13">
    <source>
        <dbReference type="Proteomes" id="UP000646365"/>
    </source>
</evidence>
<evidence type="ECO:0000256" key="6">
    <source>
        <dbReference type="ARBA" id="ARBA00022592"/>
    </source>
</evidence>
<dbReference type="InterPro" id="IPR051408">
    <property type="entry name" value="Phosphate_transprt_permease"/>
</dbReference>
<keyword evidence="13" id="KW-1185">Reference proteome</keyword>
<dbReference type="Gene3D" id="1.10.3720.10">
    <property type="entry name" value="MetI-like"/>
    <property type="match status" value="1"/>
</dbReference>
<dbReference type="Proteomes" id="UP000646365">
    <property type="component" value="Unassembled WGS sequence"/>
</dbReference>
<name>A0A8J2YXP9_9PROT</name>
<evidence type="ECO:0000256" key="8">
    <source>
        <dbReference type="ARBA" id="ARBA00022989"/>
    </source>
</evidence>
<feature type="transmembrane region" description="Helical" evidence="10">
    <location>
        <begin position="69"/>
        <end position="95"/>
    </location>
</feature>
<comment type="similarity">
    <text evidence="2 10">Belongs to the binding-protein-dependent transport system permease family. CysTW subfamily.</text>
</comment>
<dbReference type="CDD" id="cd06261">
    <property type="entry name" value="TM_PBP2"/>
    <property type="match status" value="1"/>
</dbReference>
<dbReference type="SUPFAM" id="SSF161098">
    <property type="entry name" value="MetI-like"/>
    <property type="match status" value="1"/>
</dbReference>
<dbReference type="PANTHER" id="PTHR42922:SF1">
    <property type="entry name" value="PHOSPHATE TRANSPORT SYSTEM PERMEASE PROTEIN PSTA"/>
    <property type="match status" value="1"/>
</dbReference>
<feature type="transmembrane region" description="Helical" evidence="10">
    <location>
        <begin position="138"/>
        <end position="155"/>
    </location>
</feature>
<organism evidence="12 13">
    <name type="scientific">Aliidongia dinghuensis</name>
    <dbReference type="NCBI Taxonomy" id="1867774"/>
    <lineage>
        <taxon>Bacteria</taxon>
        <taxon>Pseudomonadati</taxon>
        <taxon>Pseudomonadota</taxon>
        <taxon>Alphaproteobacteria</taxon>
        <taxon>Rhodospirillales</taxon>
        <taxon>Dongiaceae</taxon>
        <taxon>Aliidongia</taxon>
    </lineage>
</organism>
<evidence type="ECO:0000256" key="10">
    <source>
        <dbReference type="RuleBase" id="RU363043"/>
    </source>
</evidence>
<dbReference type="InterPro" id="IPR000515">
    <property type="entry name" value="MetI-like"/>
</dbReference>
<sequence length="284" mass="30243">MAKDLARYARRQRKNWIVLGLSLCATGVGLFFLGAILYALLVEGIAAIRPSLFTEMTPAPGSDGGLLNALFGSAVMTIVGTVVGTPIGVLVGTYVAEYSRGNKLGQAIQFINDVLLSAPSIIVGLFIYQLMVVPMGHFSGWAGSMTLAILVIPVVTRTTVDMLALVPNALREAAAALGTPKWRITVSVCYRAARQGMLTGIMLAVARISGETAPLLFTVLSNQFWSTDMNRPIASLPVVISNFALSPYPDWQRLAWGGALLITLAILCLNITARSLASFGSIKQ</sequence>
<keyword evidence="5 10" id="KW-1003">Cell membrane</keyword>
<reference evidence="12" key="2">
    <citation type="submission" date="2020-09" db="EMBL/GenBank/DDBJ databases">
        <authorList>
            <person name="Sun Q."/>
            <person name="Zhou Y."/>
        </authorList>
    </citation>
    <scope>NUCLEOTIDE SEQUENCE</scope>
    <source>
        <strain evidence="12">CGMCC 1.15725</strain>
    </source>
</reference>
<evidence type="ECO:0000256" key="4">
    <source>
        <dbReference type="ARBA" id="ARBA00022448"/>
    </source>
</evidence>
<feature type="domain" description="ABC transmembrane type-1" evidence="11">
    <location>
        <begin position="70"/>
        <end position="273"/>
    </location>
</feature>
<comment type="subcellular location">
    <subcellularLocation>
        <location evidence="10">Cell inner membrane</location>
        <topology evidence="10">Multi-pass membrane protein</topology>
    </subcellularLocation>
    <subcellularLocation>
        <location evidence="1">Cell membrane</location>
        <topology evidence="1">Multi-pass membrane protein</topology>
    </subcellularLocation>
</comment>
<evidence type="ECO:0000256" key="5">
    <source>
        <dbReference type="ARBA" id="ARBA00022475"/>
    </source>
</evidence>
<dbReference type="InterPro" id="IPR005672">
    <property type="entry name" value="Phosphate_PstA"/>
</dbReference>
<dbReference type="AlphaFoldDB" id="A0A8J2YXP9"/>
<dbReference type="GO" id="GO:0035435">
    <property type="term" value="P:phosphate ion transmembrane transport"/>
    <property type="evidence" value="ECO:0007669"/>
    <property type="project" value="InterPro"/>
</dbReference>
<dbReference type="EMBL" id="BMJQ01000012">
    <property type="protein sequence ID" value="GGF33171.1"/>
    <property type="molecule type" value="Genomic_DNA"/>
</dbReference>
<feature type="transmembrane region" description="Helical" evidence="10">
    <location>
        <begin position="16"/>
        <end position="49"/>
    </location>
</feature>
<keyword evidence="4" id="KW-0813">Transport</keyword>
<feature type="transmembrane region" description="Helical" evidence="10">
    <location>
        <begin position="254"/>
        <end position="273"/>
    </location>
</feature>
<dbReference type="PANTHER" id="PTHR42922">
    <property type="entry name" value="PHOSPHATE TRANSPORT SYSTEM PERMEASE PROTEIN PSTA"/>
    <property type="match status" value="1"/>
</dbReference>
<proteinExistence type="inferred from homology"/>
<evidence type="ECO:0000256" key="7">
    <source>
        <dbReference type="ARBA" id="ARBA00022692"/>
    </source>
</evidence>
<keyword evidence="8 10" id="KW-1133">Transmembrane helix</keyword>
<dbReference type="RefSeq" id="WP_189049843.1">
    <property type="nucleotide sequence ID" value="NZ_BMJQ01000012.1"/>
</dbReference>
<feature type="transmembrane region" description="Helical" evidence="10">
    <location>
        <begin position="107"/>
        <end position="132"/>
    </location>
</feature>
<dbReference type="Pfam" id="PF00528">
    <property type="entry name" value="BPD_transp_1"/>
    <property type="match status" value="1"/>
</dbReference>
<evidence type="ECO:0000256" key="9">
    <source>
        <dbReference type="ARBA" id="ARBA00023136"/>
    </source>
</evidence>
<evidence type="ECO:0000256" key="2">
    <source>
        <dbReference type="ARBA" id="ARBA00007069"/>
    </source>
</evidence>